<name>A0A7J6B4Y5_AMEME</name>
<dbReference type="AlphaFoldDB" id="A0A7J6B4Y5"/>
<evidence type="ECO:0000313" key="1">
    <source>
        <dbReference type="EMBL" id="KAF4090163.1"/>
    </source>
</evidence>
<proteinExistence type="predicted"/>
<reference evidence="1 2" key="1">
    <citation type="submission" date="2020-02" db="EMBL/GenBank/DDBJ databases">
        <title>A chromosome-scale genome assembly of the black bullhead catfish (Ameiurus melas).</title>
        <authorList>
            <person name="Wen M."/>
            <person name="Zham M."/>
            <person name="Cabau C."/>
            <person name="Klopp C."/>
            <person name="Donnadieu C."/>
            <person name="Roques C."/>
            <person name="Bouchez O."/>
            <person name="Lampietro C."/>
            <person name="Jouanno E."/>
            <person name="Herpin A."/>
            <person name="Louis A."/>
            <person name="Berthelot C."/>
            <person name="Parey E."/>
            <person name="Roest-Crollius H."/>
            <person name="Braasch I."/>
            <person name="Postlethwait J."/>
            <person name="Robinson-Rechavi M."/>
            <person name="Echchiki A."/>
            <person name="Begum T."/>
            <person name="Montfort J."/>
            <person name="Schartl M."/>
            <person name="Bobe J."/>
            <person name="Guiguen Y."/>
        </authorList>
    </citation>
    <scope>NUCLEOTIDE SEQUENCE [LARGE SCALE GENOMIC DNA]</scope>
    <source>
        <strain evidence="1">M_S1</strain>
        <tissue evidence="1">Blood</tissue>
    </source>
</reference>
<comment type="caution">
    <text evidence="1">The sequence shown here is derived from an EMBL/GenBank/DDBJ whole genome shotgun (WGS) entry which is preliminary data.</text>
</comment>
<protein>
    <submittedName>
        <fullName evidence="1">Uncharacterized protein</fullName>
    </submittedName>
</protein>
<keyword evidence="2" id="KW-1185">Reference proteome</keyword>
<dbReference type="Proteomes" id="UP000593565">
    <property type="component" value="Unassembled WGS sequence"/>
</dbReference>
<accession>A0A7J6B4Y5</accession>
<dbReference type="EMBL" id="JAAGNN010000004">
    <property type="protein sequence ID" value="KAF4090163.1"/>
    <property type="molecule type" value="Genomic_DNA"/>
</dbReference>
<evidence type="ECO:0000313" key="2">
    <source>
        <dbReference type="Proteomes" id="UP000593565"/>
    </source>
</evidence>
<sequence length="128" mass="14502">MWPHVSQESPVFSLLLYFSCLNEVLYSSLPSPHQEGIQLFSTHPREHKDTFYRGLHIPAVTKTFMEVSSSGSTVTGCARYQHIDFVRKLTRLQGRNTVLSLGINAEMKPSLDSDEEIGTYQKKLIGDE</sequence>
<gene>
    <name evidence="1" type="ORF">AMELA_G00048850</name>
</gene>
<organism evidence="1 2">
    <name type="scientific">Ameiurus melas</name>
    <name type="common">Black bullhead</name>
    <name type="synonym">Silurus melas</name>
    <dbReference type="NCBI Taxonomy" id="219545"/>
    <lineage>
        <taxon>Eukaryota</taxon>
        <taxon>Metazoa</taxon>
        <taxon>Chordata</taxon>
        <taxon>Craniata</taxon>
        <taxon>Vertebrata</taxon>
        <taxon>Euteleostomi</taxon>
        <taxon>Actinopterygii</taxon>
        <taxon>Neopterygii</taxon>
        <taxon>Teleostei</taxon>
        <taxon>Ostariophysi</taxon>
        <taxon>Siluriformes</taxon>
        <taxon>Ictaluridae</taxon>
        <taxon>Ameiurus</taxon>
    </lineage>
</organism>